<organism evidence="2 3">
    <name type="scientific">Tanacetum coccineum</name>
    <dbReference type="NCBI Taxonomy" id="301880"/>
    <lineage>
        <taxon>Eukaryota</taxon>
        <taxon>Viridiplantae</taxon>
        <taxon>Streptophyta</taxon>
        <taxon>Embryophyta</taxon>
        <taxon>Tracheophyta</taxon>
        <taxon>Spermatophyta</taxon>
        <taxon>Magnoliopsida</taxon>
        <taxon>eudicotyledons</taxon>
        <taxon>Gunneridae</taxon>
        <taxon>Pentapetalae</taxon>
        <taxon>asterids</taxon>
        <taxon>campanulids</taxon>
        <taxon>Asterales</taxon>
        <taxon>Asteraceae</taxon>
        <taxon>Asteroideae</taxon>
        <taxon>Anthemideae</taxon>
        <taxon>Anthemidinae</taxon>
        <taxon>Tanacetum</taxon>
    </lineage>
</organism>
<dbReference type="EMBL" id="BQNB010009907">
    <property type="protein sequence ID" value="GJS70066.1"/>
    <property type="molecule type" value="Genomic_DNA"/>
</dbReference>
<dbReference type="Proteomes" id="UP001151760">
    <property type="component" value="Unassembled WGS sequence"/>
</dbReference>
<feature type="region of interest" description="Disordered" evidence="1">
    <location>
        <begin position="237"/>
        <end position="263"/>
    </location>
</feature>
<name>A0ABQ4XYV8_9ASTR</name>
<keyword evidence="3" id="KW-1185">Reference proteome</keyword>
<feature type="region of interest" description="Disordered" evidence="1">
    <location>
        <begin position="56"/>
        <end position="83"/>
    </location>
</feature>
<evidence type="ECO:0000313" key="2">
    <source>
        <dbReference type="EMBL" id="GJS70066.1"/>
    </source>
</evidence>
<evidence type="ECO:0000256" key="1">
    <source>
        <dbReference type="SAM" id="MobiDB-lite"/>
    </source>
</evidence>
<sequence>MTKVTDLEASFEQYKKSYKPAENNRQPAAAATTIPPPLHTQPLQSYPTMLLQHPNTTTTSLPPTFALPQPLQQPGPTLPSSTAYTSFPSFPGLPFDSQGFPIPYGSNGEFFGPFQTGEHSSYNSRLPVSTEGMFQNFSDVSLVNAGRFFPAPNQTIPPPLVHGNERGWVPGIDYRLRKLKMPLFNGDNGETQGCDDVPRGSSSVLVSMDSQQGTIQELGRFKAANASSFSILASGKGVTPKAANRTGGDSSRPSAVVTRGGGAPFKRMTDSEFADKRAKGLCYRCDGQYCPGHRCPEKALQVLLVNDEEE</sequence>
<proteinExistence type="predicted"/>
<accession>A0ABQ4XYV8</accession>
<comment type="caution">
    <text evidence="2">The sequence shown here is derived from an EMBL/GenBank/DDBJ whole genome shotgun (WGS) entry which is preliminary data.</text>
</comment>
<gene>
    <name evidence="2" type="ORF">Tco_0702907</name>
</gene>
<reference evidence="2" key="1">
    <citation type="journal article" date="2022" name="Int. J. Mol. Sci.">
        <title>Draft Genome of Tanacetum Coccineum: Genomic Comparison of Closely Related Tanacetum-Family Plants.</title>
        <authorList>
            <person name="Yamashiro T."/>
            <person name="Shiraishi A."/>
            <person name="Nakayama K."/>
            <person name="Satake H."/>
        </authorList>
    </citation>
    <scope>NUCLEOTIDE SEQUENCE</scope>
</reference>
<protein>
    <submittedName>
        <fullName evidence="2">Uncharacterized protein</fullName>
    </submittedName>
</protein>
<reference evidence="2" key="2">
    <citation type="submission" date="2022-01" db="EMBL/GenBank/DDBJ databases">
        <authorList>
            <person name="Yamashiro T."/>
            <person name="Shiraishi A."/>
            <person name="Satake H."/>
            <person name="Nakayama K."/>
        </authorList>
    </citation>
    <scope>NUCLEOTIDE SEQUENCE</scope>
</reference>
<evidence type="ECO:0000313" key="3">
    <source>
        <dbReference type="Proteomes" id="UP001151760"/>
    </source>
</evidence>